<evidence type="ECO:0000259" key="2">
    <source>
        <dbReference type="Pfam" id="PF13392"/>
    </source>
</evidence>
<dbReference type="RefSeq" id="WP_170214183.1">
    <property type="nucleotide sequence ID" value="NZ_BJNA01000004.1"/>
</dbReference>
<protein>
    <submittedName>
        <fullName evidence="3">NUMOD4 motif-containing protein</fullName>
    </submittedName>
</protein>
<organism evidence="3 4">
    <name type="scientific">Microbacterium lacticum</name>
    <dbReference type="NCBI Taxonomy" id="33885"/>
    <lineage>
        <taxon>Bacteria</taxon>
        <taxon>Bacillati</taxon>
        <taxon>Actinomycetota</taxon>
        <taxon>Actinomycetes</taxon>
        <taxon>Micrococcales</taxon>
        <taxon>Microbacteriaceae</taxon>
        <taxon>Microbacterium</taxon>
    </lineage>
</organism>
<dbReference type="InterPro" id="IPR003615">
    <property type="entry name" value="HNH_nuc"/>
</dbReference>
<dbReference type="Proteomes" id="UP000319804">
    <property type="component" value="Unassembled WGS sequence"/>
</dbReference>
<feature type="domain" description="NUMOD4" evidence="1">
    <location>
        <begin position="3"/>
        <end position="53"/>
    </location>
</feature>
<feature type="domain" description="HNH nuclease" evidence="2">
    <location>
        <begin position="62"/>
        <end position="99"/>
    </location>
</feature>
<dbReference type="GO" id="GO:0016788">
    <property type="term" value="F:hydrolase activity, acting on ester bonds"/>
    <property type="evidence" value="ECO:0007669"/>
    <property type="project" value="InterPro"/>
</dbReference>
<gene>
    <name evidence="3" type="ORF">FHX68_0859</name>
</gene>
<keyword evidence="4" id="KW-1185">Reference proteome</keyword>
<dbReference type="Pfam" id="PF07463">
    <property type="entry name" value="NUMOD4"/>
    <property type="match status" value="1"/>
</dbReference>
<name>A0A4Y3UMM3_9MICO</name>
<dbReference type="Pfam" id="PF13392">
    <property type="entry name" value="HNH_3"/>
    <property type="match status" value="1"/>
</dbReference>
<comment type="caution">
    <text evidence="3">The sequence shown here is derived from an EMBL/GenBank/DDBJ whole genome shotgun (WGS) entry which is preliminary data.</text>
</comment>
<dbReference type="InterPro" id="IPR044925">
    <property type="entry name" value="His-Me_finger_sf"/>
</dbReference>
<accession>A0A4Y3UMM3</accession>
<evidence type="ECO:0000313" key="3">
    <source>
        <dbReference type="EMBL" id="TQN00741.1"/>
    </source>
</evidence>
<evidence type="ECO:0000259" key="1">
    <source>
        <dbReference type="Pfam" id="PF07463"/>
    </source>
</evidence>
<evidence type="ECO:0000313" key="4">
    <source>
        <dbReference type="Proteomes" id="UP000319804"/>
    </source>
</evidence>
<sequence length="104" mass="11348">MTEWRPIPGYEGLYDVSDFGRIRNARATQGRPAGYVLTTPVNQSTGCAVVRLYGPGGGKTLAVHRLVARAFHGEPPTEGATVKHLNDIKADNRADNLAWKETSR</sequence>
<dbReference type="EMBL" id="VFPS01000001">
    <property type="protein sequence ID" value="TQN00741.1"/>
    <property type="molecule type" value="Genomic_DNA"/>
</dbReference>
<reference evidence="3 4" key="1">
    <citation type="submission" date="2019-06" db="EMBL/GenBank/DDBJ databases">
        <title>Sequencing the genomes of 1000 actinobacteria strains.</title>
        <authorList>
            <person name="Klenk H.-P."/>
        </authorList>
    </citation>
    <scope>NUCLEOTIDE SEQUENCE [LARGE SCALE GENOMIC DNA]</scope>
    <source>
        <strain evidence="3 4">DSM 20427</strain>
    </source>
</reference>
<proteinExistence type="predicted"/>
<dbReference type="AlphaFoldDB" id="A0A4Y3UMM3"/>
<dbReference type="SUPFAM" id="SSF54060">
    <property type="entry name" value="His-Me finger endonucleases"/>
    <property type="match status" value="1"/>
</dbReference>
<dbReference type="Gene3D" id="3.90.75.20">
    <property type="match status" value="1"/>
</dbReference>
<dbReference type="InterPro" id="IPR010902">
    <property type="entry name" value="NUMOD4"/>
</dbReference>